<sequence length="508" mass="53821">MEDQRDSANLNRRTFIGAAAASAAVLATEAAPSFAAAKPKTRKADVVIVGAGLSGLTAARRLVAAGRSVVVLEARDRVGGRTLNEPISGSEITEIGGEYVGPTQDRILALAKEMGVATFPVYNTGVNVLVADGQRTFYPSVPGLPEKPDIAAAIVKGFELDKLAAKVPVKAPWTAPDAAKLDKQTLGQWMTANIPQTDAYRVFNAAVNSVWGVDGDQLSMLYVLFYIASAGNKKTAGSFGRLISVQDGSQQDRFVGGSQLISTRVADRLGWSEKATTAKGVRVIGSAPVRKISQTSTGVRVVADGITVDAKQVIVTTPPALAAKIKYSPSLPAGKMALLKGMTPGNLTKAEAIYETPFWREDGLTGQSVSDLPVGSVTFDNSPPDGTPGVLFAFVGGSAEKNWQKLSAADRRASMLASFATLFGPKALAPTDYFERDWDDDQEWSGGCPVSHTKPGVMSKYGKYLRTSVGRIHFAGTETSDYWTGYMDGAVRSGERVATEVGNALRHR</sequence>
<dbReference type="InterPro" id="IPR001613">
    <property type="entry name" value="Flavin_amine_oxidase"/>
</dbReference>
<dbReference type="InterPro" id="IPR002937">
    <property type="entry name" value="Amino_oxidase"/>
</dbReference>
<comment type="cofactor">
    <cofactor evidence="1">
        <name>FAD</name>
        <dbReference type="ChEBI" id="CHEBI:57692"/>
    </cofactor>
</comment>
<protein>
    <submittedName>
        <fullName evidence="5">Unannotated protein</fullName>
    </submittedName>
</protein>
<name>A0A6J7S4H2_9ZZZZ</name>
<reference evidence="5" key="1">
    <citation type="submission" date="2020-05" db="EMBL/GenBank/DDBJ databases">
        <authorList>
            <person name="Chiriac C."/>
            <person name="Salcher M."/>
            <person name="Ghai R."/>
            <person name="Kavagutti S V."/>
        </authorList>
    </citation>
    <scope>NUCLEOTIDE SEQUENCE</scope>
</reference>
<dbReference type="InterPro" id="IPR006311">
    <property type="entry name" value="TAT_signal"/>
</dbReference>
<dbReference type="AlphaFoldDB" id="A0A6J7S4H2"/>
<dbReference type="Pfam" id="PF01593">
    <property type="entry name" value="Amino_oxidase"/>
    <property type="match status" value="1"/>
</dbReference>
<evidence type="ECO:0000256" key="2">
    <source>
        <dbReference type="ARBA" id="ARBA00005995"/>
    </source>
</evidence>
<dbReference type="PROSITE" id="PS51318">
    <property type="entry name" value="TAT"/>
    <property type="match status" value="1"/>
</dbReference>
<evidence type="ECO:0000313" key="5">
    <source>
        <dbReference type="EMBL" id="CAB5035901.1"/>
    </source>
</evidence>
<dbReference type="InterPro" id="IPR050703">
    <property type="entry name" value="Flavin_MAO"/>
</dbReference>
<evidence type="ECO:0000256" key="3">
    <source>
        <dbReference type="ARBA" id="ARBA00023002"/>
    </source>
</evidence>
<dbReference type="Gene3D" id="3.90.660.10">
    <property type="match status" value="1"/>
</dbReference>
<evidence type="ECO:0000259" key="4">
    <source>
        <dbReference type="Pfam" id="PF01593"/>
    </source>
</evidence>
<comment type="similarity">
    <text evidence="2">Belongs to the flavin monoamine oxidase family.</text>
</comment>
<dbReference type="PRINTS" id="PR00757">
    <property type="entry name" value="AMINEOXDASEF"/>
</dbReference>
<accession>A0A6J7S4H2</accession>
<gene>
    <name evidence="5" type="ORF">UFOPK4175_00864</name>
</gene>
<dbReference type="Gene3D" id="3.50.50.60">
    <property type="entry name" value="FAD/NAD(P)-binding domain"/>
    <property type="match status" value="1"/>
</dbReference>
<dbReference type="EMBL" id="CAFBPX010000151">
    <property type="protein sequence ID" value="CAB5035901.1"/>
    <property type="molecule type" value="Genomic_DNA"/>
</dbReference>
<dbReference type="SUPFAM" id="SSF54373">
    <property type="entry name" value="FAD-linked reductases, C-terminal domain"/>
    <property type="match status" value="1"/>
</dbReference>
<dbReference type="InterPro" id="IPR036188">
    <property type="entry name" value="FAD/NAD-bd_sf"/>
</dbReference>
<dbReference type="PANTHER" id="PTHR43563:SF1">
    <property type="entry name" value="AMINE OXIDASE [FLAVIN-CONTAINING] B"/>
    <property type="match status" value="1"/>
</dbReference>
<keyword evidence="3" id="KW-0560">Oxidoreductase</keyword>
<feature type="domain" description="Amine oxidase" evidence="4">
    <location>
        <begin position="53"/>
        <end position="501"/>
    </location>
</feature>
<organism evidence="5">
    <name type="scientific">freshwater metagenome</name>
    <dbReference type="NCBI Taxonomy" id="449393"/>
    <lineage>
        <taxon>unclassified sequences</taxon>
        <taxon>metagenomes</taxon>
        <taxon>ecological metagenomes</taxon>
    </lineage>
</organism>
<dbReference type="SUPFAM" id="SSF51905">
    <property type="entry name" value="FAD/NAD(P)-binding domain"/>
    <property type="match status" value="1"/>
</dbReference>
<dbReference type="Gene3D" id="1.10.405.10">
    <property type="entry name" value="Guanine Nucleotide Dissociation Inhibitor, domain 1"/>
    <property type="match status" value="1"/>
</dbReference>
<dbReference type="PANTHER" id="PTHR43563">
    <property type="entry name" value="AMINE OXIDASE"/>
    <property type="match status" value="1"/>
</dbReference>
<dbReference type="GO" id="GO:0016491">
    <property type="term" value="F:oxidoreductase activity"/>
    <property type="evidence" value="ECO:0007669"/>
    <property type="project" value="UniProtKB-KW"/>
</dbReference>
<proteinExistence type="inferred from homology"/>
<evidence type="ECO:0000256" key="1">
    <source>
        <dbReference type="ARBA" id="ARBA00001974"/>
    </source>
</evidence>